<accession>A0A8S1MI19</accession>
<dbReference type="Proteomes" id="UP000688137">
    <property type="component" value="Unassembled WGS sequence"/>
</dbReference>
<reference evidence="3" key="1">
    <citation type="submission" date="2021-01" db="EMBL/GenBank/DDBJ databases">
        <authorList>
            <consortium name="Genoscope - CEA"/>
            <person name="William W."/>
        </authorList>
    </citation>
    <scope>NUCLEOTIDE SEQUENCE</scope>
</reference>
<name>A0A8S1MI19_PARPR</name>
<evidence type="ECO:0000256" key="1">
    <source>
        <dbReference type="SAM" id="Coils"/>
    </source>
</evidence>
<protein>
    <submittedName>
        <fullName evidence="3">Uncharacterized protein</fullName>
    </submittedName>
</protein>
<feature type="region of interest" description="Disordered" evidence="2">
    <location>
        <begin position="540"/>
        <end position="566"/>
    </location>
</feature>
<dbReference type="AlphaFoldDB" id="A0A8S1MI19"/>
<gene>
    <name evidence="3" type="ORF">PPRIM_AZ9-3.1.T0590160</name>
</gene>
<feature type="compositionally biased region" description="Basic and acidic residues" evidence="2">
    <location>
        <begin position="553"/>
        <end position="566"/>
    </location>
</feature>
<feature type="compositionally biased region" description="Basic residues" evidence="2">
    <location>
        <begin position="542"/>
        <end position="552"/>
    </location>
</feature>
<comment type="caution">
    <text evidence="3">The sequence shown here is derived from an EMBL/GenBank/DDBJ whole genome shotgun (WGS) entry which is preliminary data.</text>
</comment>
<sequence>MKRPSTAGVPKHNQSPKAFKLNSKLSEENLQQKQFQLSKTLSKLQQEQRNLQQQMNYIEQEKQKSKITQDEKQGNQSWLGIKLKIQINQLNSQIEEKQSQIKQLQKNPNFTRSQEQNILIEYLNYCSSSLKQQENLMPNEVEDLKVEIQELEITKKLLEEQSENLSIQKSLLEKKISQQYLELDQTKNEKKEKERDLRYLKKEMIKFEEKQKETQQNQKITIKKKEVIDIDDKKAEIIEKDQQISQQEQIINQLKEKLQERTNYELRSKNALIDELQGLNQQVQQMREELKELNEYYLAEIQPLETESLPIIQGNRDHTFTILHDVYNKQEKKFPKAPRVRFEQVQDMGKELSLRLQLKQITVNEACAILIQPAINNSISVEQLQEQLLQEPFTMADPNEAKLIARFIVEDVNDEIVSLDPQATVKLPVVKSVFRHLINCYELLNQEQDKQLWEEVSVIVNKYETALRSQFDQLNKQQHGFMKPKDLFYCLDQLFLDLTDIQKEYVLLRLFAYTNNINKIMHMKIFDVFKAGSYIDRVSKDTRKKKKQRPTTKKIEIQKQDIDDFD</sequence>
<proteinExistence type="predicted"/>
<evidence type="ECO:0000256" key="2">
    <source>
        <dbReference type="SAM" id="MobiDB-lite"/>
    </source>
</evidence>
<organism evidence="3 4">
    <name type="scientific">Paramecium primaurelia</name>
    <dbReference type="NCBI Taxonomy" id="5886"/>
    <lineage>
        <taxon>Eukaryota</taxon>
        <taxon>Sar</taxon>
        <taxon>Alveolata</taxon>
        <taxon>Ciliophora</taxon>
        <taxon>Intramacronucleata</taxon>
        <taxon>Oligohymenophorea</taxon>
        <taxon>Peniculida</taxon>
        <taxon>Parameciidae</taxon>
        <taxon>Paramecium</taxon>
    </lineage>
</organism>
<feature type="region of interest" description="Disordered" evidence="2">
    <location>
        <begin position="1"/>
        <end position="25"/>
    </location>
</feature>
<feature type="coiled-coil region" evidence="1">
    <location>
        <begin position="27"/>
        <end position="107"/>
    </location>
</feature>
<keyword evidence="1" id="KW-0175">Coiled coil</keyword>
<evidence type="ECO:0000313" key="3">
    <source>
        <dbReference type="EMBL" id="CAD8078091.1"/>
    </source>
</evidence>
<dbReference type="EMBL" id="CAJJDM010000060">
    <property type="protein sequence ID" value="CAD8078091.1"/>
    <property type="molecule type" value="Genomic_DNA"/>
</dbReference>
<evidence type="ECO:0000313" key="4">
    <source>
        <dbReference type="Proteomes" id="UP000688137"/>
    </source>
</evidence>
<keyword evidence="4" id="KW-1185">Reference proteome</keyword>
<feature type="coiled-coil region" evidence="1">
    <location>
        <begin position="141"/>
        <end position="300"/>
    </location>
</feature>